<evidence type="ECO:0000256" key="4">
    <source>
        <dbReference type="SAM" id="SignalP"/>
    </source>
</evidence>
<dbReference type="PANTHER" id="PTHR30061:SF50">
    <property type="entry name" value="MALTOSE_MALTODEXTRIN-BINDING PERIPLASMIC PROTEIN"/>
    <property type="match status" value="1"/>
</dbReference>
<sequence>MKLKKVCSVVLSLTMLATAFGGCGSSGQNNKKDASKEKTTITFWHNYSAESKESKVLSETLIPKFEQEHPEYKVQAVAYSWEDLHNKILIGANSKNLPDVARLDIAWVPEFQKMGILVPVDKEMQDFQTVNDSILSNSMSTAKINGNYYAIGLNVNSKILFYNKEAFEKAGLTAPNTLDELYADAEKLSGKDEKGQQVWGLDEPALAGWNLLPYIWSNGGFVMDKDYKKASGYLNSKETVEAVQKLADLYKKQSFTGFNSGDIPMTDGFGTGRYSMLLEGPWKIAELKGSYPDFKYGTATMPAGKGGSISVLGGEDIGMFQGGNKEGAWEFMKFMSGEEAQVAMAACGQIPANKKALENDSVKKADFAPFLKAIETAQARPPIAKWTEIDNQMTTVMTSIIKDGANAQESLDKLAAEIDKMLQE</sequence>
<evidence type="ECO:0000256" key="1">
    <source>
        <dbReference type="ARBA" id="ARBA00008520"/>
    </source>
</evidence>
<dbReference type="HOGENOM" id="CLU_031285_10_1_9"/>
<protein>
    <submittedName>
        <fullName evidence="5">ABC transporter, solute-binding protein</fullName>
    </submittedName>
</protein>
<name>C4G8C3_9FIRM</name>
<dbReference type="eggNOG" id="COG2182">
    <property type="taxonomic scope" value="Bacteria"/>
</dbReference>
<organism evidence="5 6">
    <name type="scientific">Shuttleworthella satelles DSM 14600</name>
    <dbReference type="NCBI Taxonomy" id="626523"/>
    <lineage>
        <taxon>Bacteria</taxon>
        <taxon>Bacillati</taxon>
        <taxon>Bacillota</taxon>
        <taxon>Clostridia</taxon>
        <taxon>Lachnospirales</taxon>
        <taxon>Lachnospiraceae</taxon>
        <taxon>Shuttleworthella</taxon>
    </lineage>
</organism>
<evidence type="ECO:0000313" key="5">
    <source>
        <dbReference type="EMBL" id="EEP28749.1"/>
    </source>
</evidence>
<dbReference type="PANTHER" id="PTHR30061">
    <property type="entry name" value="MALTOSE-BINDING PERIPLASMIC PROTEIN"/>
    <property type="match status" value="1"/>
</dbReference>
<gene>
    <name evidence="5" type="ORF">GCWU000342_00090</name>
</gene>
<dbReference type="GO" id="GO:0042956">
    <property type="term" value="P:maltodextrin transmembrane transport"/>
    <property type="evidence" value="ECO:0007669"/>
    <property type="project" value="TreeGrafter"/>
</dbReference>
<dbReference type="GO" id="GO:0055052">
    <property type="term" value="C:ATP-binding cassette (ABC) transporter complex, substrate-binding subunit-containing"/>
    <property type="evidence" value="ECO:0007669"/>
    <property type="project" value="TreeGrafter"/>
</dbReference>
<dbReference type="EMBL" id="ACIP02000001">
    <property type="protein sequence ID" value="EEP28749.1"/>
    <property type="molecule type" value="Genomic_DNA"/>
</dbReference>
<evidence type="ECO:0000313" key="6">
    <source>
        <dbReference type="Proteomes" id="UP000003494"/>
    </source>
</evidence>
<proteinExistence type="inferred from homology"/>
<comment type="caution">
    <text evidence="5">The sequence shown here is derived from an EMBL/GenBank/DDBJ whole genome shotgun (WGS) entry which is preliminary data.</text>
</comment>
<dbReference type="GO" id="GO:1901982">
    <property type="term" value="F:maltose binding"/>
    <property type="evidence" value="ECO:0007669"/>
    <property type="project" value="TreeGrafter"/>
</dbReference>
<dbReference type="SUPFAM" id="SSF53850">
    <property type="entry name" value="Periplasmic binding protein-like II"/>
    <property type="match status" value="1"/>
</dbReference>
<dbReference type="Pfam" id="PF13416">
    <property type="entry name" value="SBP_bac_8"/>
    <property type="match status" value="1"/>
</dbReference>
<reference evidence="5" key="1">
    <citation type="submission" date="2009-04" db="EMBL/GenBank/DDBJ databases">
        <authorList>
            <person name="Weinstock G."/>
            <person name="Sodergren E."/>
            <person name="Clifton S."/>
            <person name="Fulton L."/>
            <person name="Fulton B."/>
            <person name="Courtney L."/>
            <person name="Fronick C."/>
            <person name="Harrison M."/>
            <person name="Strong C."/>
            <person name="Farmer C."/>
            <person name="Delahaunty K."/>
            <person name="Markovic C."/>
            <person name="Hall O."/>
            <person name="Minx P."/>
            <person name="Tomlinson C."/>
            <person name="Mitreva M."/>
            <person name="Nelson J."/>
            <person name="Hou S."/>
            <person name="Wollam A."/>
            <person name="Pepin K.H."/>
            <person name="Johnson M."/>
            <person name="Bhonagiri V."/>
            <person name="Nash W.E."/>
            <person name="Warren W."/>
            <person name="Chinwalla A."/>
            <person name="Mardis E.R."/>
            <person name="Wilson R.K."/>
        </authorList>
    </citation>
    <scope>NUCLEOTIDE SEQUENCE [LARGE SCALE GENOMIC DNA]</scope>
    <source>
        <strain evidence="5">DSM 14600</strain>
    </source>
</reference>
<feature type="chain" id="PRO_5039176284" evidence="4">
    <location>
        <begin position="20"/>
        <end position="424"/>
    </location>
</feature>
<keyword evidence="2" id="KW-0813">Transport</keyword>
<keyword evidence="3 4" id="KW-0732">Signal</keyword>
<dbReference type="RefSeq" id="WP_006905137.1">
    <property type="nucleotide sequence ID" value="NZ_GG665866.1"/>
</dbReference>
<dbReference type="Proteomes" id="UP000003494">
    <property type="component" value="Unassembled WGS sequence"/>
</dbReference>
<accession>C4G8C3</accession>
<dbReference type="PROSITE" id="PS51257">
    <property type="entry name" value="PROKAR_LIPOPROTEIN"/>
    <property type="match status" value="1"/>
</dbReference>
<dbReference type="AlphaFoldDB" id="C4G8C3"/>
<keyword evidence="6" id="KW-1185">Reference proteome</keyword>
<dbReference type="Gene3D" id="3.40.190.10">
    <property type="entry name" value="Periplasmic binding protein-like II"/>
    <property type="match status" value="2"/>
</dbReference>
<comment type="similarity">
    <text evidence="1">Belongs to the bacterial solute-binding protein 1 family.</text>
</comment>
<dbReference type="STRING" id="626523.GCWU000342_00090"/>
<feature type="signal peptide" evidence="4">
    <location>
        <begin position="1"/>
        <end position="19"/>
    </location>
</feature>
<dbReference type="InterPro" id="IPR006059">
    <property type="entry name" value="SBP"/>
</dbReference>
<evidence type="ECO:0000256" key="2">
    <source>
        <dbReference type="ARBA" id="ARBA00022448"/>
    </source>
</evidence>
<dbReference type="GO" id="GO:0015768">
    <property type="term" value="P:maltose transport"/>
    <property type="evidence" value="ECO:0007669"/>
    <property type="project" value="TreeGrafter"/>
</dbReference>
<evidence type="ECO:0000256" key="3">
    <source>
        <dbReference type="ARBA" id="ARBA00022729"/>
    </source>
</evidence>